<protein>
    <submittedName>
        <fullName evidence="1">Uncharacterized protein</fullName>
    </submittedName>
</protein>
<reference evidence="1" key="1">
    <citation type="submission" date="2018-04" db="EMBL/GenBank/DDBJ databases">
        <title>Whole genome sequencing of Hypsizygus marmoreus.</title>
        <authorList>
            <person name="Choi I.-G."/>
            <person name="Min B."/>
            <person name="Kim J.-G."/>
            <person name="Kim S."/>
            <person name="Oh Y.-L."/>
            <person name="Kong W.-S."/>
            <person name="Park H."/>
            <person name="Jeong J."/>
            <person name="Song E.-S."/>
        </authorList>
    </citation>
    <scope>NUCLEOTIDE SEQUENCE [LARGE SCALE GENOMIC DNA]</scope>
    <source>
        <strain evidence="1">51987-8</strain>
    </source>
</reference>
<dbReference type="OrthoDB" id="2730545at2759"/>
<name>A0A369K7V3_HYPMA</name>
<gene>
    <name evidence="1" type="ORF">Hypma_005969</name>
</gene>
<sequence>MFGFEVRDKYRCPYSPASNRYDSIMDTNEMDKRLAPVRLLLHHEIRSIVWSEDALAFVHHVPVLVFGMELLVDDNDMESAHRLITSFCPYTFTTPCNRWINRSKTLRRTQPRTTLPEHIAIHPASYFDFSLTDPPCSFTPLPPTLPPRNAGILFPTLPALGVDDLIYPVLESPTFGHLSNYLHLSYPRCKHVFAVQIEQTCAAGTSMRSSANPTCARLARPSSPGETLSPRWRGAASKALVAEEQHIPQASGSTFRVRVKPGNKLEYSISVRLTTTSTASHIPARVSGFSLSCISSPNMRNVDHGLVEYDYNLQGRISTQECTVVIVST</sequence>
<dbReference type="EMBL" id="LUEZ02000004">
    <property type="protein sequence ID" value="RDB30699.1"/>
    <property type="molecule type" value="Genomic_DNA"/>
</dbReference>
<accession>A0A369K7V3</accession>
<dbReference type="AlphaFoldDB" id="A0A369K7V3"/>
<evidence type="ECO:0000313" key="1">
    <source>
        <dbReference type="EMBL" id="RDB30699.1"/>
    </source>
</evidence>
<keyword evidence="2" id="KW-1185">Reference proteome</keyword>
<organism evidence="1 2">
    <name type="scientific">Hypsizygus marmoreus</name>
    <name type="common">White beech mushroom</name>
    <name type="synonym">Agaricus marmoreus</name>
    <dbReference type="NCBI Taxonomy" id="39966"/>
    <lineage>
        <taxon>Eukaryota</taxon>
        <taxon>Fungi</taxon>
        <taxon>Dikarya</taxon>
        <taxon>Basidiomycota</taxon>
        <taxon>Agaricomycotina</taxon>
        <taxon>Agaricomycetes</taxon>
        <taxon>Agaricomycetidae</taxon>
        <taxon>Agaricales</taxon>
        <taxon>Tricholomatineae</taxon>
        <taxon>Lyophyllaceae</taxon>
        <taxon>Hypsizygus</taxon>
    </lineage>
</organism>
<evidence type="ECO:0000313" key="2">
    <source>
        <dbReference type="Proteomes" id="UP000076154"/>
    </source>
</evidence>
<dbReference type="Proteomes" id="UP000076154">
    <property type="component" value="Unassembled WGS sequence"/>
</dbReference>
<proteinExistence type="predicted"/>
<feature type="non-terminal residue" evidence="1">
    <location>
        <position position="329"/>
    </location>
</feature>
<dbReference type="InParanoid" id="A0A369K7V3"/>
<comment type="caution">
    <text evidence="1">The sequence shown here is derived from an EMBL/GenBank/DDBJ whole genome shotgun (WGS) entry which is preliminary data.</text>
</comment>